<dbReference type="InParanoid" id="A0A0G4GP93"/>
<gene>
    <name evidence="2" type="ORF">Vbra_23025</name>
</gene>
<dbReference type="PhylomeDB" id="A0A0G4GP93"/>
<protein>
    <recommendedName>
        <fullName evidence="1">Clathrin adaptor alpha-adaptin appendage C-terminal subdomain domain-containing protein</fullName>
    </recommendedName>
</protein>
<organism evidence="2 3">
    <name type="scientific">Vitrella brassicaformis (strain CCMP3155)</name>
    <dbReference type="NCBI Taxonomy" id="1169540"/>
    <lineage>
        <taxon>Eukaryota</taxon>
        <taxon>Sar</taxon>
        <taxon>Alveolata</taxon>
        <taxon>Colpodellida</taxon>
        <taxon>Vitrellaceae</taxon>
        <taxon>Vitrella</taxon>
    </lineage>
</organism>
<dbReference type="GO" id="GO:0006886">
    <property type="term" value="P:intracellular protein transport"/>
    <property type="evidence" value="ECO:0007669"/>
    <property type="project" value="InterPro"/>
</dbReference>
<accession>A0A0G4GP93</accession>
<dbReference type="OrthoDB" id="449210at2759"/>
<evidence type="ECO:0000259" key="1">
    <source>
        <dbReference type="Pfam" id="PF02296"/>
    </source>
</evidence>
<dbReference type="Proteomes" id="UP000041254">
    <property type="component" value="Unassembled WGS sequence"/>
</dbReference>
<dbReference type="InterPro" id="IPR003164">
    <property type="entry name" value="Clathrin_a-adaptin_app_sub_C"/>
</dbReference>
<dbReference type="Gene3D" id="3.30.310.10">
    <property type="entry name" value="TATA-Binding Protein"/>
    <property type="match status" value="1"/>
</dbReference>
<dbReference type="VEuPathDB" id="CryptoDB:Vbra_23025"/>
<proteinExistence type="predicted"/>
<sequence>MRQRGVHSTSVGEKPTLVLGPLTPASHYTGLEGQLGIYYGNKSHGVLQSFQVSLQPSRAWGGDAEHVPLVIAASTVEGRLASRQQTCQEVNVKCRCPFQGSPLMEIQFLLPDNTPRTLHLKLPVVVSKFMERRTFSAQDFFSLWRNESFILHEVTSIVDLAHRLRGSLIHLARCVQLGGALELLTGLDANPDNLVLAGVFASRESGVEHVKPAFAPSVVLTRIELGTGRHRGKIRIAVRSDSHLLAQAVRQLIILQAC</sequence>
<dbReference type="EMBL" id="CDMY01000747">
    <property type="protein sequence ID" value="CEM32104.1"/>
    <property type="molecule type" value="Genomic_DNA"/>
</dbReference>
<dbReference type="Gene3D" id="2.60.40.1230">
    <property type="match status" value="1"/>
</dbReference>
<reference evidence="2 3" key="1">
    <citation type="submission" date="2014-11" db="EMBL/GenBank/DDBJ databases">
        <authorList>
            <person name="Zhu J."/>
            <person name="Qi W."/>
            <person name="Song R."/>
        </authorList>
    </citation>
    <scope>NUCLEOTIDE SEQUENCE [LARGE SCALE GENOMIC DNA]</scope>
</reference>
<evidence type="ECO:0000313" key="3">
    <source>
        <dbReference type="Proteomes" id="UP000041254"/>
    </source>
</evidence>
<name>A0A0G4GP93_VITBC</name>
<dbReference type="InterPro" id="IPR009028">
    <property type="entry name" value="Coatomer/calthrin_app_sub_C"/>
</dbReference>
<dbReference type="GO" id="GO:0016192">
    <property type="term" value="P:vesicle-mediated transport"/>
    <property type="evidence" value="ECO:0007669"/>
    <property type="project" value="InterPro"/>
</dbReference>
<feature type="domain" description="Clathrin adaptor alpha-adaptin appendage C-terminal subdomain" evidence="1">
    <location>
        <begin position="129"/>
        <end position="252"/>
    </location>
</feature>
<evidence type="ECO:0000313" key="2">
    <source>
        <dbReference type="EMBL" id="CEM32104.1"/>
    </source>
</evidence>
<dbReference type="InterPro" id="IPR013041">
    <property type="entry name" value="Clathrin_app_Ig-like_sf"/>
</dbReference>
<keyword evidence="3" id="KW-1185">Reference proteome</keyword>
<dbReference type="STRING" id="1169540.A0A0G4GP93"/>
<dbReference type="AlphaFoldDB" id="A0A0G4GP93"/>
<dbReference type="GO" id="GO:0030131">
    <property type="term" value="C:clathrin adaptor complex"/>
    <property type="evidence" value="ECO:0007669"/>
    <property type="project" value="InterPro"/>
</dbReference>
<dbReference type="SUPFAM" id="SSF49348">
    <property type="entry name" value="Clathrin adaptor appendage domain"/>
    <property type="match status" value="1"/>
</dbReference>
<dbReference type="InterPro" id="IPR012295">
    <property type="entry name" value="TBP_dom_sf"/>
</dbReference>
<dbReference type="Pfam" id="PF02296">
    <property type="entry name" value="Alpha_adaptin_C"/>
    <property type="match status" value="1"/>
</dbReference>
<dbReference type="SUPFAM" id="SSF55711">
    <property type="entry name" value="Subdomain of clathrin and coatomer appendage domain"/>
    <property type="match status" value="1"/>
</dbReference>